<dbReference type="CDD" id="cd16405">
    <property type="entry name" value="RepB_like_N"/>
    <property type="match status" value="1"/>
</dbReference>
<dbReference type="InterPro" id="IPR037972">
    <property type="entry name" value="RepB_N"/>
</dbReference>
<dbReference type="Gene3D" id="3.90.1530.30">
    <property type="match status" value="1"/>
</dbReference>
<keyword evidence="3" id="KW-1185">Reference proteome</keyword>
<dbReference type="PANTHER" id="PTHR33375">
    <property type="entry name" value="CHROMOSOME-PARTITIONING PROTEIN PARB-RELATED"/>
    <property type="match status" value="1"/>
</dbReference>
<dbReference type="EMBL" id="JBHDIY010000001">
    <property type="protein sequence ID" value="MFL4468341.1"/>
    <property type="molecule type" value="Genomic_DNA"/>
</dbReference>
<protein>
    <submittedName>
        <fullName evidence="2">ParB/RepB/Spo0J family partition protein</fullName>
    </submittedName>
</protein>
<evidence type="ECO:0000313" key="2">
    <source>
        <dbReference type="EMBL" id="MFL4468341.1"/>
    </source>
</evidence>
<gene>
    <name evidence="2" type="ORF">ACERZ8_00085</name>
</gene>
<name>A0ABW8UQR4_9RHOB</name>
<feature type="domain" description="ParB-like N-terminal" evidence="1">
    <location>
        <begin position="71"/>
        <end position="171"/>
    </location>
</feature>
<reference evidence="2 3" key="1">
    <citation type="submission" date="2024-08" db="EMBL/GenBank/DDBJ databases">
        <title>Tateyamaria sp. nov., isolated from marine algae.</title>
        <authorList>
            <person name="Choi B.J."/>
            <person name="Kim J.M."/>
            <person name="Lee J.K."/>
            <person name="Choi D.G."/>
            <person name="Bayburt H."/>
            <person name="Baek J.H."/>
            <person name="Han D.M."/>
            <person name="Jeon C.O."/>
        </authorList>
    </citation>
    <scope>NUCLEOTIDE SEQUENCE [LARGE SCALE GENOMIC DNA]</scope>
    <source>
        <strain evidence="2 3">KMU-156</strain>
    </source>
</reference>
<dbReference type="Pfam" id="PF02195">
    <property type="entry name" value="ParB_N"/>
    <property type="match status" value="1"/>
</dbReference>
<dbReference type="InterPro" id="IPR003115">
    <property type="entry name" value="ParB_N"/>
</dbReference>
<comment type="caution">
    <text evidence="2">The sequence shown here is derived from an EMBL/GenBank/DDBJ whole genome shotgun (WGS) entry which is preliminary data.</text>
</comment>
<dbReference type="SUPFAM" id="SSF110849">
    <property type="entry name" value="ParB/Sulfiredoxin"/>
    <property type="match status" value="1"/>
</dbReference>
<accession>A0ABW8UQR4</accession>
<evidence type="ECO:0000259" key="1">
    <source>
        <dbReference type="SMART" id="SM00470"/>
    </source>
</evidence>
<proteinExistence type="predicted"/>
<dbReference type="PANTHER" id="PTHR33375:SF1">
    <property type="entry name" value="CHROMOSOME-PARTITIONING PROTEIN PARB-RELATED"/>
    <property type="match status" value="1"/>
</dbReference>
<dbReference type="InterPro" id="IPR050336">
    <property type="entry name" value="Chromosome_partition/occlusion"/>
</dbReference>
<dbReference type="Proteomes" id="UP001627408">
    <property type="component" value="Unassembled WGS sequence"/>
</dbReference>
<sequence length="332" mass="35987">MAKRKRLSPAPAFEIPDPLAGSGGLETKAMNGWVGTRAPIADVAGDAARQAAFEEVSAELQSARAEGRMVLRLPLDVVEADHLVRDRVAVDGDDMASLMDSLRDRGQQTPIEVVDLSDGRYGLISGWRRLMALQELQAEAPDDPRFAQIQALVRAPDSAPDAYRAMVEENELRANLSFYERARIAVKAAEEGVYDSPKHAVQSLFSSVRRAKRSKILSFTDLVELDDHLSFPAAIPEKLGLALVAEMRSTPGFAQGLIRALDQAAPIASPAEERKVLEQSLRSPGKAAQGTPKEQLAEGLELRGQAGKVTLAGPRVDDALVADLRAWLLDRL</sequence>
<dbReference type="RefSeq" id="WP_407590096.1">
    <property type="nucleotide sequence ID" value="NZ_JBHDIY010000001.1"/>
</dbReference>
<dbReference type="SMART" id="SM00470">
    <property type="entry name" value="ParB"/>
    <property type="match status" value="1"/>
</dbReference>
<dbReference type="InterPro" id="IPR036086">
    <property type="entry name" value="ParB/Sulfiredoxin_sf"/>
</dbReference>
<organism evidence="2 3">
    <name type="scientific">Tateyamaria armeniaca</name>
    <dbReference type="NCBI Taxonomy" id="2518930"/>
    <lineage>
        <taxon>Bacteria</taxon>
        <taxon>Pseudomonadati</taxon>
        <taxon>Pseudomonadota</taxon>
        <taxon>Alphaproteobacteria</taxon>
        <taxon>Rhodobacterales</taxon>
        <taxon>Roseobacteraceae</taxon>
        <taxon>Tateyamaria</taxon>
    </lineage>
</organism>
<evidence type="ECO:0000313" key="3">
    <source>
        <dbReference type="Proteomes" id="UP001627408"/>
    </source>
</evidence>